<dbReference type="AlphaFoldDB" id="A0A8T0IIN5"/>
<dbReference type="InterPro" id="IPR025486">
    <property type="entry name" value="DUF4378"/>
</dbReference>
<dbReference type="EMBL" id="CM026423">
    <property type="protein sequence ID" value="KAG0583172.1"/>
    <property type="molecule type" value="Genomic_DNA"/>
</dbReference>
<evidence type="ECO:0000313" key="3">
    <source>
        <dbReference type="EMBL" id="KAG0583172.1"/>
    </source>
</evidence>
<dbReference type="EMBL" id="CM026423">
    <property type="protein sequence ID" value="KAG0583169.1"/>
    <property type="molecule type" value="Genomic_DNA"/>
</dbReference>
<sequence>MGLESLPDGTYLSSKCDSPYLQSTLGCEQLDSPPVLLQELLCQEFQHSKKSLKEKLPGFTRRAQDSKSARGPVSQRKKSTSHFGENVHPYGDSRAPRQARHSEKKASAPQEDNKILVKQPFLARLPPGTPSLLPSKSQNSSSPLLSPSMLGGRNTVRLLDAAVKSFEPSMLPSPRSRSCLTRDTQSENGASFRSEKRVTTSSYGRVGSLSNSSSRSLKSQSISKTEHSDHLVAEMSSPGSRSSRSRHEPYKQDQASRRRFEMALVASAKSPSPNRARSSNSKRVEGSPRAVLGTYGRKQGDKKEGTDKGEALAMKRTDSTLTRSLSRRPSTTTGLIPASTSQYDVKRTTKSSRKVDVEVGVDKVETANVEAIQGSLEEASTPTQTQFDKTKDCHFVQTRHKSIDDVFPELPMEGNDVGGASPDLSKTIKAVEEQFLGFGSQAESPLVDCRSIERMFGKGFSKTYVDALSTSPDFSSFDNLALDASPISSEVFITECGSVPGTFPNSPLVNYEKIFFSSRNHLNLQDMFEVVSGDRPDDSTGRRRSFCLSESPERLLTPSDDEEAAGDLDTCSNSAVCDTGGTPERLEIQKMPVDPGWSEDAMMTPPALKKFEEKLAQESFYPDISCVEEGGQPSPVSVLENPFLDEGPTTPDASLAGSQEADGDDVKHIGDTESSYSAGDEVRTQNLKKDMLATNGAELAASLDMVETEKIKQAILDISRFRNIDVASIGLEPPTVAPVDPQQEQNYVREVLDAANMLREGECSWYSADSPMNHSLFDRLEFGSIKLDERTLMESKRWGSLPDAPRQGSSIRSERKLLFDSINEALALKPWMKTSSFHLDLPMFPDLRSNSKFRSPISGEPLVKEVYRTICRWREIAGNVLEDLMDYDMNVPEGRWVDFSHEVADIGLDIEQMLMKDILEEFVDDLASIYKPQALTSCS</sequence>
<feature type="region of interest" description="Disordered" evidence="1">
    <location>
        <begin position="625"/>
        <end position="679"/>
    </location>
</feature>
<dbReference type="Proteomes" id="UP000822688">
    <property type="component" value="Chromosome 3"/>
</dbReference>
<feature type="compositionally biased region" description="Basic and acidic residues" evidence="1">
    <location>
        <begin position="245"/>
        <end position="261"/>
    </location>
</feature>
<feature type="compositionally biased region" description="Low complexity" evidence="1">
    <location>
        <begin position="201"/>
        <end position="223"/>
    </location>
</feature>
<feature type="compositionally biased region" description="Low complexity" evidence="1">
    <location>
        <begin position="130"/>
        <end position="148"/>
    </location>
</feature>
<dbReference type="Pfam" id="PF14309">
    <property type="entry name" value="DUF4378"/>
    <property type="match status" value="1"/>
</dbReference>
<feature type="compositionally biased region" description="Basic and acidic residues" evidence="1">
    <location>
        <begin position="52"/>
        <end position="68"/>
    </location>
</feature>
<evidence type="ECO:0000313" key="4">
    <source>
        <dbReference type="Proteomes" id="UP000822688"/>
    </source>
</evidence>
<feature type="compositionally biased region" description="Polar residues" evidence="1">
    <location>
        <begin position="175"/>
        <end position="191"/>
    </location>
</feature>
<feature type="region of interest" description="Disordered" evidence="1">
    <location>
        <begin position="166"/>
        <end position="311"/>
    </location>
</feature>
<feature type="domain" description="DUF4378" evidence="2">
    <location>
        <begin position="745"/>
        <end position="921"/>
    </location>
</feature>
<protein>
    <recommendedName>
        <fullName evidence="2">DUF4378 domain-containing protein</fullName>
    </recommendedName>
</protein>
<evidence type="ECO:0000256" key="1">
    <source>
        <dbReference type="SAM" id="MobiDB-lite"/>
    </source>
</evidence>
<dbReference type="EMBL" id="CM026423">
    <property type="protein sequence ID" value="KAG0583171.1"/>
    <property type="molecule type" value="Genomic_DNA"/>
</dbReference>
<proteinExistence type="predicted"/>
<reference evidence="3" key="1">
    <citation type="submission" date="2020-06" db="EMBL/GenBank/DDBJ databases">
        <title>WGS assembly of Ceratodon purpureus strain R40.</title>
        <authorList>
            <person name="Carey S.B."/>
            <person name="Jenkins J."/>
            <person name="Shu S."/>
            <person name="Lovell J.T."/>
            <person name="Sreedasyam A."/>
            <person name="Maumus F."/>
            <person name="Tiley G.P."/>
            <person name="Fernandez-Pozo N."/>
            <person name="Barry K."/>
            <person name="Chen C."/>
            <person name="Wang M."/>
            <person name="Lipzen A."/>
            <person name="Daum C."/>
            <person name="Saski C.A."/>
            <person name="Payton A.C."/>
            <person name="Mcbreen J.C."/>
            <person name="Conrad R.E."/>
            <person name="Kollar L.M."/>
            <person name="Olsson S."/>
            <person name="Huttunen S."/>
            <person name="Landis J.B."/>
            <person name="Wickett N.J."/>
            <person name="Johnson M.G."/>
            <person name="Rensing S.A."/>
            <person name="Grimwood J."/>
            <person name="Schmutz J."/>
            <person name="Mcdaniel S.F."/>
        </authorList>
    </citation>
    <scope>NUCLEOTIDE SEQUENCE</scope>
    <source>
        <strain evidence="3">R40</strain>
    </source>
</reference>
<name>A0A8T0IIN5_CERPU</name>
<dbReference type="EMBL" id="CM026423">
    <property type="protein sequence ID" value="KAG0583170.1"/>
    <property type="molecule type" value="Genomic_DNA"/>
</dbReference>
<feature type="region of interest" description="Disordered" evidence="1">
    <location>
        <begin position="52"/>
        <end position="151"/>
    </location>
</feature>
<organism evidence="3 4">
    <name type="scientific">Ceratodon purpureus</name>
    <name type="common">Fire moss</name>
    <name type="synonym">Dicranum purpureum</name>
    <dbReference type="NCBI Taxonomy" id="3225"/>
    <lineage>
        <taxon>Eukaryota</taxon>
        <taxon>Viridiplantae</taxon>
        <taxon>Streptophyta</taxon>
        <taxon>Embryophyta</taxon>
        <taxon>Bryophyta</taxon>
        <taxon>Bryophytina</taxon>
        <taxon>Bryopsida</taxon>
        <taxon>Dicranidae</taxon>
        <taxon>Pseudoditrichales</taxon>
        <taxon>Ditrichaceae</taxon>
        <taxon>Ceratodon</taxon>
    </lineage>
</organism>
<evidence type="ECO:0000259" key="2">
    <source>
        <dbReference type="Pfam" id="PF14309"/>
    </source>
</evidence>
<accession>A0A8T0IIN5</accession>
<comment type="caution">
    <text evidence="3">The sequence shown here is derived from an EMBL/GenBank/DDBJ whole genome shotgun (WGS) entry which is preliminary data.</text>
</comment>
<keyword evidence="4" id="KW-1185">Reference proteome</keyword>
<dbReference type="PANTHER" id="PTHR21726">
    <property type="entry name" value="PHOSPHATIDYLINOSITOL N-ACETYLGLUCOSAMINYLTRANSFERASE SUBUNIT P DOWN SYNDROME CRITICAL REGION PROTEIN 5 -RELATED"/>
    <property type="match status" value="1"/>
</dbReference>
<gene>
    <name evidence="3" type="ORF">KC19_3G114600</name>
</gene>
<feature type="compositionally biased region" description="Basic and acidic residues" evidence="1">
    <location>
        <begin position="298"/>
        <end position="311"/>
    </location>
</feature>
<feature type="compositionally biased region" description="Low complexity" evidence="1">
    <location>
        <begin position="266"/>
        <end position="281"/>
    </location>
</feature>
<dbReference type="PANTHER" id="PTHR21726:SF61">
    <property type="entry name" value="DNAA INITIATOR-ASSOCIATING PROTEIN"/>
    <property type="match status" value="1"/>
</dbReference>
<feature type="compositionally biased region" description="Basic and acidic residues" evidence="1">
    <location>
        <begin position="100"/>
        <end position="115"/>
    </location>
</feature>